<evidence type="ECO:0000256" key="5">
    <source>
        <dbReference type="ARBA" id="ARBA00023204"/>
    </source>
</evidence>
<protein>
    <recommendedName>
        <fullName evidence="7">Methylated-DNA-[protein]-cysteine S-methyltransferase DNA binding domain-containing protein</fullName>
    </recommendedName>
</protein>
<dbReference type="InterPro" id="IPR036388">
    <property type="entry name" value="WH-like_DNA-bd_sf"/>
</dbReference>
<dbReference type="InterPro" id="IPR014048">
    <property type="entry name" value="MethylDNA_cys_MeTrfase_DNA-bd"/>
</dbReference>
<evidence type="ECO:0000313" key="8">
    <source>
        <dbReference type="EMBL" id="EHL29479.1"/>
    </source>
</evidence>
<evidence type="ECO:0000313" key="9">
    <source>
        <dbReference type="Proteomes" id="UP000002770"/>
    </source>
</evidence>
<name>G9ET12_9GAMM</name>
<evidence type="ECO:0000256" key="3">
    <source>
        <dbReference type="ARBA" id="ARBA00022679"/>
    </source>
</evidence>
<dbReference type="RefSeq" id="WP_006872316.1">
    <property type="nucleotide sequence ID" value="NZ_JH413847.1"/>
</dbReference>
<evidence type="ECO:0000256" key="1">
    <source>
        <dbReference type="ARBA" id="ARBA00001286"/>
    </source>
</evidence>
<dbReference type="CDD" id="cd06445">
    <property type="entry name" value="ATase"/>
    <property type="match status" value="1"/>
</dbReference>
<proteinExistence type="predicted"/>
<dbReference type="STRING" id="658187.LDG_8441"/>
<dbReference type="Proteomes" id="UP000002770">
    <property type="component" value="Unassembled WGS sequence"/>
</dbReference>
<dbReference type="InParanoid" id="G9ET12"/>
<evidence type="ECO:0000256" key="6">
    <source>
        <dbReference type="ARBA" id="ARBA00049348"/>
    </source>
</evidence>
<dbReference type="PANTHER" id="PTHR10815">
    <property type="entry name" value="METHYLATED-DNA--PROTEIN-CYSTEINE METHYLTRANSFERASE"/>
    <property type="match status" value="1"/>
</dbReference>
<dbReference type="InterPro" id="IPR036631">
    <property type="entry name" value="MGMT_N_sf"/>
</dbReference>
<dbReference type="SUPFAM" id="SSF46767">
    <property type="entry name" value="Methylated DNA-protein cysteine methyltransferase, C-terminal domain"/>
    <property type="match status" value="1"/>
</dbReference>
<comment type="catalytic activity">
    <reaction evidence="6">
        <text>a 6-O-methyl-2'-deoxyguanosine in DNA + L-cysteinyl-[protein] = S-methyl-L-cysteinyl-[protein] + a 2'-deoxyguanosine in DNA</text>
        <dbReference type="Rhea" id="RHEA:24000"/>
        <dbReference type="Rhea" id="RHEA-COMP:10131"/>
        <dbReference type="Rhea" id="RHEA-COMP:10132"/>
        <dbReference type="Rhea" id="RHEA-COMP:11367"/>
        <dbReference type="Rhea" id="RHEA-COMP:11368"/>
        <dbReference type="ChEBI" id="CHEBI:29950"/>
        <dbReference type="ChEBI" id="CHEBI:82612"/>
        <dbReference type="ChEBI" id="CHEBI:85445"/>
        <dbReference type="ChEBI" id="CHEBI:85448"/>
        <dbReference type="EC" id="2.1.1.63"/>
    </reaction>
</comment>
<reference evidence="8 9" key="1">
    <citation type="journal article" date="2011" name="BMC Genomics">
        <title>Insight into cross-talk between intra-amoebal pathogens.</title>
        <authorList>
            <person name="Gimenez G."/>
            <person name="Bertelli C."/>
            <person name="Moliner C."/>
            <person name="Robert C."/>
            <person name="Raoult D."/>
            <person name="Fournier P.E."/>
            <person name="Greub G."/>
        </authorList>
    </citation>
    <scope>NUCLEOTIDE SEQUENCE [LARGE SCALE GENOMIC DNA]</scope>
    <source>
        <strain evidence="8 9">LLAP12</strain>
    </source>
</reference>
<keyword evidence="4" id="KW-0227">DNA damage</keyword>
<dbReference type="SUPFAM" id="SSF53155">
    <property type="entry name" value="Methylated DNA-protein cysteine methyltransferase domain"/>
    <property type="match status" value="1"/>
</dbReference>
<dbReference type="EMBL" id="JH413847">
    <property type="protein sequence ID" value="EHL29479.1"/>
    <property type="molecule type" value="Genomic_DNA"/>
</dbReference>
<dbReference type="eggNOG" id="COG0350">
    <property type="taxonomic scope" value="Bacteria"/>
</dbReference>
<dbReference type="PANTHER" id="PTHR10815:SF13">
    <property type="entry name" value="METHYLATED-DNA--PROTEIN-CYSTEINE METHYLTRANSFERASE"/>
    <property type="match status" value="1"/>
</dbReference>
<dbReference type="GO" id="GO:0006281">
    <property type="term" value="P:DNA repair"/>
    <property type="evidence" value="ECO:0007669"/>
    <property type="project" value="UniProtKB-KW"/>
</dbReference>
<dbReference type="OrthoDB" id="9802228at2"/>
<organism evidence="8 9">
    <name type="scientific">Legionella drancourtii LLAP12</name>
    <dbReference type="NCBI Taxonomy" id="658187"/>
    <lineage>
        <taxon>Bacteria</taxon>
        <taxon>Pseudomonadati</taxon>
        <taxon>Pseudomonadota</taxon>
        <taxon>Gammaproteobacteria</taxon>
        <taxon>Legionellales</taxon>
        <taxon>Legionellaceae</taxon>
        <taxon>Legionella</taxon>
    </lineage>
</organism>
<evidence type="ECO:0000256" key="2">
    <source>
        <dbReference type="ARBA" id="ARBA00022603"/>
    </source>
</evidence>
<dbReference type="GO" id="GO:0032259">
    <property type="term" value="P:methylation"/>
    <property type="evidence" value="ECO:0007669"/>
    <property type="project" value="UniProtKB-KW"/>
</dbReference>
<dbReference type="HOGENOM" id="CLU_000445_52_2_6"/>
<dbReference type="Gene3D" id="1.10.10.10">
    <property type="entry name" value="Winged helix-like DNA-binding domain superfamily/Winged helix DNA-binding domain"/>
    <property type="match status" value="1"/>
</dbReference>
<feature type="domain" description="Methylated-DNA-[protein]-cysteine S-methyltransferase DNA binding" evidence="7">
    <location>
        <begin position="76"/>
        <end position="154"/>
    </location>
</feature>
<evidence type="ECO:0000256" key="4">
    <source>
        <dbReference type="ARBA" id="ARBA00022763"/>
    </source>
</evidence>
<dbReference type="InterPro" id="IPR036217">
    <property type="entry name" value="MethylDNA_cys_MeTrfase_DNAb"/>
</dbReference>
<keyword evidence="2" id="KW-0489">Methyltransferase</keyword>
<gene>
    <name evidence="8" type="ORF">LDG_8441</name>
</gene>
<keyword evidence="9" id="KW-1185">Reference proteome</keyword>
<dbReference type="NCBIfam" id="TIGR00589">
    <property type="entry name" value="ogt"/>
    <property type="match status" value="1"/>
</dbReference>
<dbReference type="Pfam" id="PF01035">
    <property type="entry name" value="DNA_binding_1"/>
    <property type="match status" value="1"/>
</dbReference>
<dbReference type="PROSITE" id="PS00374">
    <property type="entry name" value="MGMT"/>
    <property type="match status" value="1"/>
</dbReference>
<dbReference type="AlphaFoldDB" id="G9ET12"/>
<dbReference type="FunCoup" id="G9ET12">
    <property type="interactions" value="98"/>
</dbReference>
<accession>G9ET12</accession>
<keyword evidence="5" id="KW-0234">DNA repair</keyword>
<dbReference type="InterPro" id="IPR001497">
    <property type="entry name" value="MethylDNA_cys_MeTrfase_AS"/>
</dbReference>
<sequence length="156" mass="17166">MKINSLAKPIVSVFTTPWGRLQVKYDEHFVYCAHFTQNAGIAVKHALTNLIHSELTAYIANPHHRFQLPLKPQGSPFLQKVLNALLVIPVGRTLTYGELALKIQSSPRAVGQACKRNPLALFIPCHRIVGKNDLGGYMGSPAALTYKAALLAHECK</sequence>
<keyword evidence="3" id="KW-0808">Transferase</keyword>
<dbReference type="GO" id="GO:0003908">
    <property type="term" value="F:methylated-DNA-[protein]-cysteine S-methyltransferase activity"/>
    <property type="evidence" value="ECO:0007669"/>
    <property type="project" value="UniProtKB-EC"/>
</dbReference>
<evidence type="ECO:0000259" key="7">
    <source>
        <dbReference type="Pfam" id="PF01035"/>
    </source>
</evidence>
<comment type="catalytic activity">
    <reaction evidence="1">
        <text>a 4-O-methyl-thymidine in DNA + L-cysteinyl-[protein] = a thymidine in DNA + S-methyl-L-cysteinyl-[protein]</text>
        <dbReference type="Rhea" id="RHEA:53428"/>
        <dbReference type="Rhea" id="RHEA-COMP:10131"/>
        <dbReference type="Rhea" id="RHEA-COMP:10132"/>
        <dbReference type="Rhea" id="RHEA-COMP:13555"/>
        <dbReference type="Rhea" id="RHEA-COMP:13556"/>
        <dbReference type="ChEBI" id="CHEBI:29950"/>
        <dbReference type="ChEBI" id="CHEBI:82612"/>
        <dbReference type="ChEBI" id="CHEBI:137386"/>
        <dbReference type="ChEBI" id="CHEBI:137387"/>
        <dbReference type="EC" id="2.1.1.63"/>
    </reaction>
</comment>